<accession>A0A5A8CXU1</accession>
<feature type="compositionally biased region" description="Low complexity" evidence="1">
    <location>
        <begin position="405"/>
        <end position="414"/>
    </location>
</feature>
<evidence type="ECO:0000313" key="3">
    <source>
        <dbReference type="Proteomes" id="UP000323011"/>
    </source>
</evidence>
<dbReference type="Gene3D" id="1.25.40.10">
    <property type="entry name" value="Tetratricopeptide repeat domain"/>
    <property type="match status" value="1"/>
</dbReference>
<feature type="compositionally biased region" description="Acidic residues" evidence="1">
    <location>
        <begin position="389"/>
        <end position="404"/>
    </location>
</feature>
<feature type="region of interest" description="Disordered" evidence="1">
    <location>
        <begin position="216"/>
        <end position="236"/>
    </location>
</feature>
<feature type="region of interest" description="Disordered" evidence="1">
    <location>
        <begin position="324"/>
        <end position="414"/>
    </location>
</feature>
<feature type="compositionally biased region" description="Polar residues" evidence="1">
    <location>
        <begin position="216"/>
        <end position="232"/>
    </location>
</feature>
<organism evidence="2 3">
    <name type="scientific">Cafeteria roenbergensis</name>
    <name type="common">Marine flagellate</name>
    <dbReference type="NCBI Taxonomy" id="33653"/>
    <lineage>
        <taxon>Eukaryota</taxon>
        <taxon>Sar</taxon>
        <taxon>Stramenopiles</taxon>
        <taxon>Bigyra</taxon>
        <taxon>Opalozoa</taxon>
        <taxon>Bicosoecida</taxon>
        <taxon>Cafeteriaceae</taxon>
        <taxon>Cafeteria</taxon>
    </lineage>
</organism>
<dbReference type="AlphaFoldDB" id="A0A5A8CXU1"/>
<feature type="compositionally biased region" description="Low complexity" evidence="1">
    <location>
        <begin position="453"/>
        <end position="467"/>
    </location>
</feature>
<comment type="caution">
    <text evidence="2">The sequence shown here is derived from an EMBL/GenBank/DDBJ whole genome shotgun (WGS) entry which is preliminary data.</text>
</comment>
<feature type="region of interest" description="Disordered" evidence="1">
    <location>
        <begin position="447"/>
        <end position="467"/>
    </location>
</feature>
<dbReference type="EMBL" id="VLTN01000002">
    <property type="protein sequence ID" value="KAA0157257.1"/>
    <property type="molecule type" value="Genomic_DNA"/>
</dbReference>
<evidence type="ECO:0000256" key="1">
    <source>
        <dbReference type="SAM" id="MobiDB-lite"/>
    </source>
</evidence>
<reference evidence="2 3" key="1">
    <citation type="submission" date="2019-07" db="EMBL/GenBank/DDBJ databases">
        <title>Genomes of Cafeteria roenbergensis.</title>
        <authorList>
            <person name="Fischer M.G."/>
            <person name="Hackl T."/>
            <person name="Roman M."/>
        </authorList>
    </citation>
    <scope>NUCLEOTIDE SEQUENCE [LARGE SCALE GENOMIC DNA]</scope>
    <source>
        <strain evidence="2 3">BVI</strain>
    </source>
</reference>
<gene>
    <name evidence="2" type="ORF">FNF29_00609</name>
</gene>
<feature type="compositionally biased region" description="Low complexity" evidence="1">
    <location>
        <begin position="336"/>
        <end position="358"/>
    </location>
</feature>
<dbReference type="SUPFAM" id="SSF48452">
    <property type="entry name" value="TPR-like"/>
    <property type="match status" value="1"/>
</dbReference>
<dbReference type="InterPro" id="IPR011990">
    <property type="entry name" value="TPR-like_helical_dom_sf"/>
</dbReference>
<keyword evidence="3" id="KW-1185">Reference proteome</keyword>
<protein>
    <submittedName>
        <fullName evidence="2">Uncharacterized protein</fullName>
    </submittedName>
</protein>
<sequence length="777" mass="81260">MAGVEDSVLRLGDEFSRLSTSPLWEVMKSYYAQQGLRSWREEIVPSYITCNVVVAKTVVQLVVAMCDEADARRGRAGPETRVTVLEFGAGSANLMYWVWLLAAEHGVLGPRMRRRKLRFVASDCSSSIIDELLEMPVWAAATKSDKGVDLAVVDALSWSGEPVRTQRHGWTVGGAGEAVCGLCGYVFDTLPHDAFAFSGGAVSESWVALQRDGAAASTTGMDTPGERSSTASADELRGLTPEQVLRKRSLVWRDVALPAWRSYYRGLGHAGGLLALPASPAADGGQVDQQLALVMDGLLAGYASLFRCGSAGASDGAAGPAATAAAATTPRRDSAAAEQSAKAAEPAASPAAPAALEALQPGGDTRATDCCGRGDASPGHGSAGHGDVDSDDGASDATDSDDDSSCSSGSDCSSPAELATARLTLPIGGLRLLRSLQVLITGDADRRAHGDPADAAGPAAPGQPAPLAAAKGRVDCAPPSGLAACIVLDKGFSEPHSFVGLGPPELALHGSFSLMVNFHACELAAAALGGCWATAGCDGDDIRLAACVLPPATERRAAPRSFRSPMKEAYPRIYEAINSAPCGGPDAFFHLSCALPDAHDVDRFKRKPTMPLTSILALCQISDWDSDVFARSRAWIAQLLPTAREEHLQMLRDGMARMISMEYPLCVHKDVPFEAARMFQAMGWFGRASELFRVSIARHGEVASSALNLGLCLAARGEHAEAALWLDKAGALEPATNGKRLAESCRAKLRAEAAAAAAQTATEVTLGSRTVLLGLPE</sequence>
<name>A0A5A8CXU1_CAFRO</name>
<evidence type="ECO:0000313" key="2">
    <source>
        <dbReference type="EMBL" id="KAA0157257.1"/>
    </source>
</evidence>
<proteinExistence type="predicted"/>
<dbReference type="Proteomes" id="UP000323011">
    <property type="component" value="Unassembled WGS sequence"/>
</dbReference>